<comment type="subcellular location">
    <subcellularLocation>
        <location evidence="1">Nucleus</location>
    </subcellularLocation>
</comment>
<dbReference type="PROSITE" id="PS00036">
    <property type="entry name" value="BZIP_BASIC"/>
    <property type="match status" value="1"/>
</dbReference>
<evidence type="ECO:0000259" key="6">
    <source>
        <dbReference type="PROSITE" id="PS50217"/>
    </source>
</evidence>
<dbReference type="GO" id="GO:0005634">
    <property type="term" value="C:nucleus"/>
    <property type="evidence" value="ECO:0007669"/>
    <property type="project" value="UniProtKB-SubCell"/>
</dbReference>
<dbReference type="GO" id="GO:0003677">
    <property type="term" value="F:DNA binding"/>
    <property type="evidence" value="ECO:0007669"/>
    <property type="project" value="UniProtKB-KW"/>
</dbReference>
<dbReference type="PROSITE" id="PS50217">
    <property type="entry name" value="BZIP"/>
    <property type="match status" value="1"/>
</dbReference>
<keyword evidence="8" id="KW-1185">Reference proteome</keyword>
<dbReference type="Pfam" id="PF00170">
    <property type="entry name" value="bZIP_1"/>
    <property type="match status" value="1"/>
</dbReference>
<dbReference type="STRING" id="542762.A0A4S4F3S8"/>
<dbReference type="InterPro" id="IPR004827">
    <property type="entry name" value="bZIP"/>
</dbReference>
<proteinExistence type="predicted"/>
<dbReference type="GO" id="GO:0045893">
    <property type="term" value="P:positive regulation of DNA-templated transcription"/>
    <property type="evidence" value="ECO:0007669"/>
    <property type="project" value="InterPro"/>
</dbReference>
<feature type="coiled-coil region" evidence="4">
    <location>
        <begin position="141"/>
        <end position="168"/>
    </location>
</feature>
<dbReference type="InterPro" id="IPR043452">
    <property type="entry name" value="BZIP46-like"/>
</dbReference>
<evidence type="ECO:0000256" key="1">
    <source>
        <dbReference type="ARBA" id="ARBA00004123"/>
    </source>
</evidence>
<dbReference type="PANTHER" id="PTHR22952:SF433">
    <property type="entry name" value="PROTEIN FD"/>
    <property type="match status" value="1"/>
</dbReference>
<dbReference type="AlphaFoldDB" id="A0A4S4F3S8"/>
<name>A0A4S4F3S8_CAMSN</name>
<keyword evidence="3" id="KW-0539">Nucleus</keyword>
<dbReference type="CDD" id="cd14707">
    <property type="entry name" value="bZIP_plant_BZIP46"/>
    <property type="match status" value="1"/>
</dbReference>
<protein>
    <recommendedName>
        <fullName evidence="6">BZIP domain-containing protein</fullName>
    </recommendedName>
</protein>
<dbReference type="InterPro" id="IPR046347">
    <property type="entry name" value="bZIP_sf"/>
</dbReference>
<evidence type="ECO:0000256" key="2">
    <source>
        <dbReference type="ARBA" id="ARBA00023125"/>
    </source>
</evidence>
<dbReference type="Gene3D" id="1.20.5.170">
    <property type="match status" value="1"/>
</dbReference>
<keyword evidence="4" id="KW-0175">Coiled coil</keyword>
<feature type="region of interest" description="Disordered" evidence="5">
    <location>
        <begin position="27"/>
        <end position="67"/>
    </location>
</feature>
<dbReference type="EMBL" id="SDRB02000263">
    <property type="protein sequence ID" value="THG23516.1"/>
    <property type="molecule type" value="Genomic_DNA"/>
</dbReference>
<feature type="region of interest" description="Disordered" evidence="5">
    <location>
        <begin position="111"/>
        <end position="138"/>
    </location>
</feature>
<sequence>MEEVWKDISLSSLQHTYNCTHQLNFQDFLPPSTTKDPPPPTRVYEPSSARSGGPTAFGPLAPPPATVLSLSSGGSDELFCGLEKSDRTRSHPQLQSHTYGRNPLEALVKKRVNEDSDRRHKRLMKNRESADRSRARKQAYTNELENEVGRLLKENANLRRQLDKVSTAAISVSTLLSCFATSTGQVGDQAAQSARGGRGGSALARMLGRGQVRGGRGERRGRARRGVHEVPVHRVPVQEEGFGGFGQANMAGRAC</sequence>
<dbReference type="SUPFAM" id="SSF57959">
    <property type="entry name" value="Leucine zipper domain"/>
    <property type="match status" value="1"/>
</dbReference>
<reference evidence="7 8" key="1">
    <citation type="journal article" date="2018" name="Proc. Natl. Acad. Sci. U.S.A.">
        <title>Draft genome sequence of Camellia sinensis var. sinensis provides insights into the evolution of the tea genome and tea quality.</title>
        <authorList>
            <person name="Wei C."/>
            <person name="Yang H."/>
            <person name="Wang S."/>
            <person name="Zhao J."/>
            <person name="Liu C."/>
            <person name="Gao L."/>
            <person name="Xia E."/>
            <person name="Lu Y."/>
            <person name="Tai Y."/>
            <person name="She G."/>
            <person name="Sun J."/>
            <person name="Cao H."/>
            <person name="Tong W."/>
            <person name="Gao Q."/>
            <person name="Li Y."/>
            <person name="Deng W."/>
            <person name="Jiang X."/>
            <person name="Wang W."/>
            <person name="Chen Q."/>
            <person name="Zhang S."/>
            <person name="Li H."/>
            <person name="Wu J."/>
            <person name="Wang P."/>
            <person name="Li P."/>
            <person name="Shi C."/>
            <person name="Zheng F."/>
            <person name="Jian J."/>
            <person name="Huang B."/>
            <person name="Shan D."/>
            <person name="Shi M."/>
            <person name="Fang C."/>
            <person name="Yue Y."/>
            <person name="Li F."/>
            <person name="Li D."/>
            <person name="Wei S."/>
            <person name="Han B."/>
            <person name="Jiang C."/>
            <person name="Yin Y."/>
            <person name="Xia T."/>
            <person name="Zhang Z."/>
            <person name="Bennetzen J.L."/>
            <person name="Zhao S."/>
            <person name="Wan X."/>
        </authorList>
    </citation>
    <scope>NUCLEOTIDE SEQUENCE [LARGE SCALE GENOMIC DNA]</scope>
    <source>
        <strain evidence="8">cv. Shuchazao</strain>
        <tissue evidence="7">Leaf</tissue>
    </source>
</reference>
<dbReference type="SMART" id="SM00338">
    <property type="entry name" value="BRLZ"/>
    <property type="match status" value="1"/>
</dbReference>
<dbReference type="Proteomes" id="UP000306102">
    <property type="component" value="Unassembled WGS sequence"/>
</dbReference>
<gene>
    <name evidence="7" type="ORF">TEA_026365</name>
</gene>
<comment type="caution">
    <text evidence="7">The sequence shown here is derived from an EMBL/GenBank/DDBJ whole genome shotgun (WGS) entry which is preliminary data.</text>
</comment>
<feature type="domain" description="BZIP" evidence="6">
    <location>
        <begin position="116"/>
        <end position="166"/>
    </location>
</feature>
<evidence type="ECO:0000256" key="5">
    <source>
        <dbReference type="SAM" id="MobiDB-lite"/>
    </source>
</evidence>
<evidence type="ECO:0000256" key="3">
    <source>
        <dbReference type="ARBA" id="ARBA00023242"/>
    </source>
</evidence>
<dbReference type="GO" id="GO:0003700">
    <property type="term" value="F:DNA-binding transcription factor activity"/>
    <property type="evidence" value="ECO:0007669"/>
    <property type="project" value="InterPro"/>
</dbReference>
<evidence type="ECO:0000256" key="4">
    <source>
        <dbReference type="SAM" id="Coils"/>
    </source>
</evidence>
<accession>A0A4S4F3S8</accession>
<evidence type="ECO:0000313" key="7">
    <source>
        <dbReference type="EMBL" id="THG23516.1"/>
    </source>
</evidence>
<evidence type="ECO:0000313" key="8">
    <source>
        <dbReference type="Proteomes" id="UP000306102"/>
    </source>
</evidence>
<keyword evidence="2" id="KW-0238">DNA-binding</keyword>
<dbReference type="PANTHER" id="PTHR22952">
    <property type="entry name" value="CAMP-RESPONSE ELEMENT BINDING PROTEIN-RELATED"/>
    <property type="match status" value="1"/>
</dbReference>
<organism evidence="7 8">
    <name type="scientific">Camellia sinensis var. sinensis</name>
    <name type="common">China tea</name>
    <dbReference type="NCBI Taxonomy" id="542762"/>
    <lineage>
        <taxon>Eukaryota</taxon>
        <taxon>Viridiplantae</taxon>
        <taxon>Streptophyta</taxon>
        <taxon>Embryophyta</taxon>
        <taxon>Tracheophyta</taxon>
        <taxon>Spermatophyta</taxon>
        <taxon>Magnoliopsida</taxon>
        <taxon>eudicotyledons</taxon>
        <taxon>Gunneridae</taxon>
        <taxon>Pentapetalae</taxon>
        <taxon>asterids</taxon>
        <taxon>Ericales</taxon>
        <taxon>Theaceae</taxon>
        <taxon>Camellia</taxon>
    </lineage>
</organism>